<protein>
    <submittedName>
        <fullName evidence="1">Uncharacterized protein</fullName>
    </submittedName>
</protein>
<name>A0A0E9W7Z9_ANGAN</name>
<dbReference type="EMBL" id="GBXM01022078">
    <property type="protein sequence ID" value="JAH86499.1"/>
    <property type="molecule type" value="Transcribed_RNA"/>
</dbReference>
<accession>A0A0E9W7Z9</accession>
<evidence type="ECO:0000313" key="1">
    <source>
        <dbReference type="EMBL" id="JAH86499.1"/>
    </source>
</evidence>
<sequence length="48" mass="5535">MPKSCLLTKISKKSFKPIEISKQTPYYLIQISKPKCLTHSNIQITMHS</sequence>
<organism evidence="1">
    <name type="scientific">Anguilla anguilla</name>
    <name type="common">European freshwater eel</name>
    <name type="synonym">Muraena anguilla</name>
    <dbReference type="NCBI Taxonomy" id="7936"/>
    <lineage>
        <taxon>Eukaryota</taxon>
        <taxon>Metazoa</taxon>
        <taxon>Chordata</taxon>
        <taxon>Craniata</taxon>
        <taxon>Vertebrata</taxon>
        <taxon>Euteleostomi</taxon>
        <taxon>Actinopterygii</taxon>
        <taxon>Neopterygii</taxon>
        <taxon>Teleostei</taxon>
        <taxon>Anguilliformes</taxon>
        <taxon>Anguillidae</taxon>
        <taxon>Anguilla</taxon>
    </lineage>
</organism>
<proteinExistence type="predicted"/>
<dbReference type="AlphaFoldDB" id="A0A0E9W7Z9"/>
<reference evidence="1" key="1">
    <citation type="submission" date="2014-11" db="EMBL/GenBank/DDBJ databases">
        <authorList>
            <person name="Amaro Gonzalez C."/>
        </authorList>
    </citation>
    <scope>NUCLEOTIDE SEQUENCE</scope>
</reference>
<reference evidence="1" key="2">
    <citation type="journal article" date="2015" name="Fish Shellfish Immunol.">
        <title>Early steps in the European eel (Anguilla anguilla)-Vibrio vulnificus interaction in the gills: Role of the RtxA13 toxin.</title>
        <authorList>
            <person name="Callol A."/>
            <person name="Pajuelo D."/>
            <person name="Ebbesson L."/>
            <person name="Teles M."/>
            <person name="MacKenzie S."/>
            <person name="Amaro C."/>
        </authorList>
    </citation>
    <scope>NUCLEOTIDE SEQUENCE</scope>
</reference>